<keyword evidence="2" id="KW-1185">Reference proteome</keyword>
<sequence>MRRNMTALLILTVTMPSKRLPAGIRYIHLVGRLELKLLVPRFLLLSAGLQLQYSLFFLFVELAPNRSTFLPPE</sequence>
<organism evidence="1 2">
    <name type="scientific">Dendrothele bispora (strain CBS 962.96)</name>
    <dbReference type="NCBI Taxonomy" id="1314807"/>
    <lineage>
        <taxon>Eukaryota</taxon>
        <taxon>Fungi</taxon>
        <taxon>Dikarya</taxon>
        <taxon>Basidiomycota</taxon>
        <taxon>Agaricomycotina</taxon>
        <taxon>Agaricomycetes</taxon>
        <taxon>Agaricomycetidae</taxon>
        <taxon>Agaricales</taxon>
        <taxon>Agaricales incertae sedis</taxon>
        <taxon>Dendrothele</taxon>
    </lineage>
</organism>
<evidence type="ECO:0000313" key="2">
    <source>
        <dbReference type="Proteomes" id="UP000297245"/>
    </source>
</evidence>
<gene>
    <name evidence="1" type="ORF">K435DRAFT_403574</name>
</gene>
<reference evidence="1 2" key="1">
    <citation type="journal article" date="2019" name="Nat. Ecol. Evol.">
        <title>Megaphylogeny resolves global patterns of mushroom evolution.</title>
        <authorList>
            <person name="Varga T."/>
            <person name="Krizsan K."/>
            <person name="Foldi C."/>
            <person name="Dima B."/>
            <person name="Sanchez-Garcia M."/>
            <person name="Sanchez-Ramirez S."/>
            <person name="Szollosi G.J."/>
            <person name="Szarkandi J.G."/>
            <person name="Papp V."/>
            <person name="Albert L."/>
            <person name="Andreopoulos W."/>
            <person name="Angelini C."/>
            <person name="Antonin V."/>
            <person name="Barry K.W."/>
            <person name="Bougher N.L."/>
            <person name="Buchanan P."/>
            <person name="Buyck B."/>
            <person name="Bense V."/>
            <person name="Catcheside P."/>
            <person name="Chovatia M."/>
            <person name="Cooper J."/>
            <person name="Damon W."/>
            <person name="Desjardin D."/>
            <person name="Finy P."/>
            <person name="Geml J."/>
            <person name="Haridas S."/>
            <person name="Hughes K."/>
            <person name="Justo A."/>
            <person name="Karasinski D."/>
            <person name="Kautmanova I."/>
            <person name="Kiss B."/>
            <person name="Kocsube S."/>
            <person name="Kotiranta H."/>
            <person name="LaButti K.M."/>
            <person name="Lechner B.E."/>
            <person name="Liimatainen K."/>
            <person name="Lipzen A."/>
            <person name="Lukacs Z."/>
            <person name="Mihaltcheva S."/>
            <person name="Morgado L.N."/>
            <person name="Niskanen T."/>
            <person name="Noordeloos M.E."/>
            <person name="Ohm R.A."/>
            <person name="Ortiz-Santana B."/>
            <person name="Ovrebo C."/>
            <person name="Racz N."/>
            <person name="Riley R."/>
            <person name="Savchenko A."/>
            <person name="Shiryaev A."/>
            <person name="Soop K."/>
            <person name="Spirin V."/>
            <person name="Szebenyi C."/>
            <person name="Tomsovsky M."/>
            <person name="Tulloss R.E."/>
            <person name="Uehling J."/>
            <person name="Grigoriev I.V."/>
            <person name="Vagvolgyi C."/>
            <person name="Papp T."/>
            <person name="Martin F.M."/>
            <person name="Miettinen O."/>
            <person name="Hibbett D.S."/>
            <person name="Nagy L.G."/>
        </authorList>
    </citation>
    <scope>NUCLEOTIDE SEQUENCE [LARGE SCALE GENOMIC DNA]</scope>
    <source>
        <strain evidence="1 2">CBS 962.96</strain>
    </source>
</reference>
<dbReference type="EMBL" id="ML179597">
    <property type="protein sequence ID" value="THU84469.1"/>
    <property type="molecule type" value="Genomic_DNA"/>
</dbReference>
<dbReference type="Proteomes" id="UP000297245">
    <property type="component" value="Unassembled WGS sequence"/>
</dbReference>
<evidence type="ECO:0000313" key="1">
    <source>
        <dbReference type="EMBL" id="THU84469.1"/>
    </source>
</evidence>
<protein>
    <submittedName>
        <fullName evidence="1">Uncharacterized protein</fullName>
    </submittedName>
</protein>
<proteinExistence type="predicted"/>
<dbReference type="AlphaFoldDB" id="A0A4S8L768"/>
<name>A0A4S8L768_DENBC</name>
<accession>A0A4S8L768</accession>